<dbReference type="EMBL" id="MZGX01000016">
    <property type="protein sequence ID" value="OPX43562.1"/>
    <property type="molecule type" value="Genomic_DNA"/>
</dbReference>
<name>A0A1V4SI21_RUMHU</name>
<reference evidence="5 6" key="1">
    <citation type="submission" date="2017-03" db="EMBL/GenBank/DDBJ databases">
        <title>Genome sequence of Clostridium hungatei DSM 14427.</title>
        <authorList>
            <person name="Poehlein A."/>
            <person name="Daniel R."/>
        </authorList>
    </citation>
    <scope>NUCLEOTIDE SEQUENCE [LARGE SCALE GENOMIC DNA]</scope>
    <source>
        <strain evidence="5 6">DSM 14427</strain>
    </source>
</reference>
<comment type="cofactor">
    <cofactor evidence="1">
        <name>thiamine diphosphate</name>
        <dbReference type="ChEBI" id="CHEBI:58937"/>
    </cofactor>
</comment>
<dbReference type="STRING" id="48256.CLHUN_25000"/>
<proteinExistence type="inferred from homology"/>
<dbReference type="PANTHER" id="PTHR43825:SF1">
    <property type="entry name" value="TRANSKETOLASE-LIKE PYRIMIDINE-BINDING DOMAIN-CONTAINING PROTEIN"/>
    <property type="match status" value="1"/>
</dbReference>
<dbReference type="FunFam" id="3.40.50.970:FF:000129">
    <property type="entry name" value="Transketolase"/>
    <property type="match status" value="1"/>
</dbReference>
<dbReference type="InterPro" id="IPR009014">
    <property type="entry name" value="Transketo_C/PFOR_II"/>
</dbReference>
<dbReference type="InterPro" id="IPR033248">
    <property type="entry name" value="Transketolase_C"/>
</dbReference>
<evidence type="ECO:0000256" key="1">
    <source>
        <dbReference type="ARBA" id="ARBA00001964"/>
    </source>
</evidence>
<accession>A0A1V4SI21</accession>
<dbReference type="SMART" id="SM00861">
    <property type="entry name" value="Transket_pyr"/>
    <property type="match status" value="1"/>
</dbReference>
<evidence type="ECO:0000256" key="3">
    <source>
        <dbReference type="ARBA" id="ARBA00023052"/>
    </source>
</evidence>
<comment type="similarity">
    <text evidence="2">Belongs to the transketolase family.</text>
</comment>
<evidence type="ECO:0000313" key="6">
    <source>
        <dbReference type="Proteomes" id="UP000191554"/>
    </source>
</evidence>
<dbReference type="EC" id="2.2.1.7" evidence="5"/>
<dbReference type="Proteomes" id="UP000191554">
    <property type="component" value="Unassembled WGS sequence"/>
</dbReference>
<feature type="domain" description="Transketolase-like pyrimidine-binding" evidence="4">
    <location>
        <begin position="14"/>
        <end position="180"/>
    </location>
</feature>
<dbReference type="Pfam" id="PF02780">
    <property type="entry name" value="Transketolase_C"/>
    <property type="match status" value="1"/>
</dbReference>
<protein>
    <submittedName>
        <fullName evidence="5">1-deoxy-D-xylulose-5-phosphate synthase</fullName>
        <ecNumber evidence="5">2.2.1.7</ecNumber>
    </submittedName>
</protein>
<dbReference type="SUPFAM" id="SSF52518">
    <property type="entry name" value="Thiamin diphosphate-binding fold (THDP-binding)"/>
    <property type="match status" value="1"/>
</dbReference>
<organism evidence="5 6">
    <name type="scientific">Ruminiclostridium hungatei</name>
    <name type="common">Clostridium hungatei</name>
    <dbReference type="NCBI Taxonomy" id="48256"/>
    <lineage>
        <taxon>Bacteria</taxon>
        <taxon>Bacillati</taxon>
        <taxon>Bacillota</taxon>
        <taxon>Clostridia</taxon>
        <taxon>Eubacteriales</taxon>
        <taxon>Oscillospiraceae</taxon>
        <taxon>Ruminiclostridium</taxon>
    </lineage>
</organism>
<dbReference type="PANTHER" id="PTHR43825">
    <property type="entry name" value="PYRUVATE DEHYDROGENASE E1 COMPONENT"/>
    <property type="match status" value="1"/>
</dbReference>
<dbReference type="Gene3D" id="3.40.50.920">
    <property type="match status" value="1"/>
</dbReference>
<evidence type="ECO:0000256" key="2">
    <source>
        <dbReference type="ARBA" id="ARBA00007131"/>
    </source>
</evidence>
<keyword evidence="6" id="KW-1185">Reference proteome</keyword>
<evidence type="ECO:0000313" key="5">
    <source>
        <dbReference type="EMBL" id="OPX43562.1"/>
    </source>
</evidence>
<keyword evidence="5" id="KW-0808">Transferase</keyword>
<gene>
    <name evidence="5" type="primary">dxs_2</name>
    <name evidence="5" type="ORF">CLHUN_25000</name>
</gene>
<keyword evidence="3" id="KW-0786">Thiamine pyrophosphate</keyword>
<dbReference type="AlphaFoldDB" id="A0A1V4SI21"/>
<comment type="caution">
    <text evidence="5">The sequence shown here is derived from an EMBL/GenBank/DDBJ whole genome shotgun (WGS) entry which is preliminary data.</text>
</comment>
<dbReference type="CDD" id="cd07033">
    <property type="entry name" value="TPP_PYR_DXS_TK_like"/>
    <property type="match status" value="1"/>
</dbReference>
<sequence length="323" mass="35051">MIINSINSRMLSKLGSRGAFGVALHEIANDNNNIIALSADLCNTSGLDRFREAFADRFINVGIAEQNMVGIAAGLANEGKVPFVTTFSNFLSMRACEQIRHFLGYMKSNVKVVGLGSGFAMGMFGNTHYGVEDLAIIRAIPNVTVISPADSSETFKTVQAAALYDGPVYIRLTGTMNNPIVYKDEYDFKIGKAVKLKNGSDINIFAAGTMVYNSVKAAELLENRGLSVGVTNMHTIKPIDADVLDEISSYSKLIVSVEEHSVVGGLGGAIAEYNSNKKNVPPHLIIGTEDKFKYAGEYKYMLEINGLLPEQIADKILSRYNSI</sequence>
<dbReference type="InterPro" id="IPR051157">
    <property type="entry name" value="PDH/Transketolase"/>
</dbReference>
<dbReference type="GO" id="GO:0008661">
    <property type="term" value="F:1-deoxy-D-xylulose-5-phosphate synthase activity"/>
    <property type="evidence" value="ECO:0007669"/>
    <property type="project" value="UniProtKB-EC"/>
</dbReference>
<dbReference type="InterPro" id="IPR005475">
    <property type="entry name" value="Transketolase-like_Pyr-bd"/>
</dbReference>
<dbReference type="Gene3D" id="3.40.50.970">
    <property type="match status" value="1"/>
</dbReference>
<dbReference type="SUPFAM" id="SSF52922">
    <property type="entry name" value="TK C-terminal domain-like"/>
    <property type="match status" value="1"/>
</dbReference>
<evidence type="ECO:0000259" key="4">
    <source>
        <dbReference type="SMART" id="SM00861"/>
    </source>
</evidence>
<dbReference type="Pfam" id="PF02779">
    <property type="entry name" value="Transket_pyr"/>
    <property type="match status" value="1"/>
</dbReference>
<dbReference type="InterPro" id="IPR029061">
    <property type="entry name" value="THDP-binding"/>
</dbReference>